<feature type="region of interest" description="Disordered" evidence="2">
    <location>
        <begin position="1"/>
        <end position="53"/>
    </location>
</feature>
<feature type="compositionally biased region" description="Low complexity" evidence="2">
    <location>
        <begin position="314"/>
        <end position="330"/>
    </location>
</feature>
<name>A0A5J4WC62_9EUKA</name>
<keyword evidence="1" id="KW-0175">Coiled coil</keyword>
<accession>A0A5J4WC62</accession>
<feature type="compositionally biased region" description="Basic residues" evidence="2">
    <location>
        <begin position="17"/>
        <end position="28"/>
    </location>
</feature>
<feature type="region of interest" description="Disordered" evidence="2">
    <location>
        <begin position="141"/>
        <end position="164"/>
    </location>
</feature>
<proteinExistence type="predicted"/>
<dbReference type="PANTHER" id="PTHR23325:SF1">
    <property type="entry name" value="SERUM RESPONSE FACTOR-BINDING PROTEIN 1"/>
    <property type="match status" value="1"/>
</dbReference>
<feature type="compositionally biased region" description="Basic and acidic residues" evidence="2">
    <location>
        <begin position="141"/>
        <end position="154"/>
    </location>
</feature>
<feature type="compositionally biased region" description="Basic and acidic residues" evidence="2">
    <location>
        <begin position="1"/>
        <end position="16"/>
    </location>
</feature>
<feature type="region of interest" description="Disordered" evidence="2">
    <location>
        <begin position="308"/>
        <end position="332"/>
    </location>
</feature>
<dbReference type="InterPro" id="IPR037393">
    <property type="entry name" value="Bud22/SRFB1"/>
</dbReference>
<feature type="compositionally biased region" description="Basic and acidic residues" evidence="2">
    <location>
        <begin position="29"/>
        <end position="49"/>
    </location>
</feature>
<dbReference type="AlphaFoldDB" id="A0A5J4WC62"/>
<feature type="compositionally biased region" description="Basic and acidic residues" evidence="2">
    <location>
        <begin position="884"/>
        <end position="905"/>
    </location>
</feature>
<evidence type="ECO:0000256" key="2">
    <source>
        <dbReference type="SAM" id="MobiDB-lite"/>
    </source>
</evidence>
<dbReference type="Proteomes" id="UP000324800">
    <property type="component" value="Unassembled WGS sequence"/>
</dbReference>
<reference evidence="3 4" key="1">
    <citation type="submission" date="2019-03" db="EMBL/GenBank/DDBJ databases">
        <title>Single cell metagenomics reveals metabolic interactions within the superorganism composed of flagellate Streblomastix strix and complex community of Bacteroidetes bacteria on its surface.</title>
        <authorList>
            <person name="Treitli S.C."/>
            <person name="Kolisko M."/>
            <person name="Husnik F."/>
            <person name="Keeling P."/>
            <person name="Hampl V."/>
        </authorList>
    </citation>
    <scope>NUCLEOTIDE SEQUENCE [LARGE SCALE GENOMIC DNA]</scope>
    <source>
        <strain evidence="3">ST1C</strain>
    </source>
</reference>
<protein>
    <submittedName>
        <fullName evidence="3">Uncharacterized protein</fullName>
    </submittedName>
</protein>
<feature type="compositionally biased region" description="Basic and acidic residues" evidence="2">
    <location>
        <begin position="866"/>
        <end position="875"/>
    </location>
</feature>
<feature type="coiled-coil region" evidence="1">
    <location>
        <begin position="219"/>
        <end position="246"/>
    </location>
</feature>
<feature type="region of interest" description="Disordered" evidence="2">
    <location>
        <begin position="792"/>
        <end position="830"/>
    </location>
</feature>
<evidence type="ECO:0000256" key="1">
    <source>
        <dbReference type="SAM" id="Coils"/>
    </source>
</evidence>
<feature type="compositionally biased region" description="Basic residues" evidence="2">
    <location>
        <begin position="855"/>
        <end position="865"/>
    </location>
</feature>
<gene>
    <name evidence="3" type="ORF">EZS28_011993</name>
</gene>
<organism evidence="3 4">
    <name type="scientific">Streblomastix strix</name>
    <dbReference type="NCBI Taxonomy" id="222440"/>
    <lineage>
        <taxon>Eukaryota</taxon>
        <taxon>Metamonada</taxon>
        <taxon>Preaxostyla</taxon>
        <taxon>Oxymonadida</taxon>
        <taxon>Streblomastigidae</taxon>
        <taxon>Streblomastix</taxon>
    </lineage>
</organism>
<feature type="compositionally biased region" description="Basic and acidic residues" evidence="2">
    <location>
        <begin position="913"/>
        <end position="940"/>
    </location>
</feature>
<dbReference type="GO" id="GO:0030686">
    <property type="term" value="C:90S preribosome"/>
    <property type="evidence" value="ECO:0007669"/>
    <property type="project" value="TreeGrafter"/>
</dbReference>
<dbReference type="GO" id="GO:0030490">
    <property type="term" value="P:maturation of SSU-rRNA"/>
    <property type="evidence" value="ECO:0007669"/>
    <property type="project" value="TreeGrafter"/>
</dbReference>
<comment type="caution">
    <text evidence="3">The sequence shown here is derived from an EMBL/GenBank/DDBJ whole genome shotgun (WGS) entry which is preliminary data.</text>
</comment>
<dbReference type="EMBL" id="SNRW01002529">
    <property type="protein sequence ID" value="KAA6392481.1"/>
    <property type="molecule type" value="Genomic_DNA"/>
</dbReference>
<dbReference type="PANTHER" id="PTHR23325">
    <property type="entry name" value="SERUM RESPONSE FACTOR-BINDING"/>
    <property type="match status" value="1"/>
</dbReference>
<feature type="compositionally biased region" description="Basic and acidic residues" evidence="2">
    <location>
        <begin position="427"/>
        <end position="436"/>
    </location>
</feature>
<sequence>MEAERPKPVKQKDTQSKHSRKHSGKHHLDKKDKKLGRTDKQEKVEEVTKTKHANRNSKIEEIARLLGHEAFLLNFSLNNINHASQIEKGLNDLQTVTLTQSSDAIKSFAVQLIFEELSNILKTIAQGIRLRSDEHVAERIEEKEKNDSKKIERKISKKEKARQDKDKKEYEQSLLVSNIIQRLLEANSLTTTDALKGGIVEGITELVTTLLHRTLLIEDEIYEDSLEILEAEKKDQQNKSIQIDAEFAAQVFIPVIKNVHILPLLRIATEGTMKQKQQLQDKGVIVLLLQIIGESEVYRVITRNSKNERDFGRNNNNTTTNEQTQDGNNGSLTQGVVGAEGLASISFLSLSEAQFAGVDDATSTKAKQFASRSITNDTVLTALKVSFLILVAGIYLSNVGDIFAGIDKSKLEKEIESQEKKKKKKDKDKDKKKQSDIDGDMQSSLQSIINGRGQQDNIRTQASDDIIIDDCLTTTSPNQCYQLLQSNTTLLHKRISSLPENVNEGNGEESLALFFPPQRPLLSIFQSIFFGSRHIKHYLSTVLNKQKGIQTDKDGDNFGASQNPLNMNSTSDSFRELQTPVSQFSVRAKNLDLTDYGTSTLAVYSSFTHWSAISIGAVYKGVELDHALQPVIRFLVNRVNASKNHISEGAIAALGWLVVNEENHTAIYNLESCDIVADVLRRKMSSQPKLHLSIIFLQNYLVEAKGVSKDNIFEEVVRTTQKRLGIGDDLHLGQQQLDQGIDNEQENYSTAKEGLQAIISNFPNTQLHRAASRLLERTGDWERQQEEVEGRIGLKDNMVRREQEKDQQKEREKIRTREAEMERAREEERRRARNFEIAREIYREKELQQDDNDKKHHKHSKKDKKGSKQKDEKKEDKKHKHKDKDKSKEKDKDKSDKGNKDESKEKKHKKDKEKKEGDKEKKDKGKQKDKSKEKNKDKNKEKKHKKGKE</sequence>
<feature type="region of interest" description="Disordered" evidence="2">
    <location>
        <begin position="417"/>
        <end position="440"/>
    </location>
</feature>
<feature type="region of interest" description="Disordered" evidence="2">
    <location>
        <begin position="846"/>
        <end position="949"/>
    </location>
</feature>
<evidence type="ECO:0000313" key="4">
    <source>
        <dbReference type="Proteomes" id="UP000324800"/>
    </source>
</evidence>
<dbReference type="GO" id="GO:0005634">
    <property type="term" value="C:nucleus"/>
    <property type="evidence" value="ECO:0007669"/>
    <property type="project" value="TreeGrafter"/>
</dbReference>
<evidence type="ECO:0000313" key="3">
    <source>
        <dbReference type="EMBL" id="KAA6392481.1"/>
    </source>
</evidence>